<sequence length="266" mass="31095">MDNPAPTLIELKAEFLRQQIHILSEPLRPTADFYATRRFRESPLEKKTIDKALNQLNKRLKRHNNLIYGRRAQRHVAEQVDRLSWDNASQNQYSSGANETWTEIGTDYCASVTIEKLTEEWPIDISDNKIEEKEQDRSRVLGSEAEAGSDDNQNNNLLNQRYTKLRSDLVELNTRRHVVQQRLEKLNSLRDILKFFDNPMDIQSNLVTRGGGLEQELERMCRLMLRVERVLSASGPIHSRIETDIDQNYQMDLDEHEEHKILELLS</sequence>
<dbReference type="PANTHER" id="PTHR42040:SF1">
    <property type="entry name" value="INNER KINETOCHORE SUBUNIT FTA4"/>
    <property type="match status" value="1"/>
</dbReference>
<evidence type="ECO:0000313" key="3">
    <source>
        <dbReference type="Proteomes" id="UP000030854"/>
    </source>
</evidence>
<dbReference type="STRING" id="52586.A0A0B1P7Y0"/>
<dbReference type="OMA" id="KQHNRIV"/>
<evidence type="ECO:0000313" key="2">
    <source>
        <dbReference type="EMBL" id="KHJ34343.1"/>
    </source>
</evidence>
<feature type="region of interest" description="Disordered" evidence="1">
    <location>
        <begin position="127"/>
        <end position="157"/>
    </location>
</feature>
<accession>A0A0B1P7Y0</accession>
<feature type="compositionally biased region" description="Basic and acidic residues" evidence="1">
    <location>
        <begin position="127"/>
        <end position="139"/>
    </location>
</feature>
<dbReference type="OrthoDB" id="21214at2759"/>
<keyword evidence="3" id="KW-1185">Reference proteome</keyword>
<dbReference type="PANTHER" id="PTHR42040">
    <property type="entry name" value="INNER KINETOCHORE SUBUNIT FTA4"/>
    <property type="match status" value="1"/>
</dbReference>
<comment type="caution">
    <text evidence="2">The sequence shown here is derived from an EMBL/GenBank/DDBJ whole genome shotgun (WGS) entry which is preliminary data.</text>
</comment>
<protein>
    <submittedName>
        <fullName evidence="2">Putative kinetochore protein</fullName>
    </submittedName>
</protein>
<name>A0A0B1P7Y0_UNCNE</name>
<dbReference type="HOGENOM" id="CLU_058478_0_0_1"/>
<dbReference type="InterPro" id="IPR025207">
    <property type="entry name" value="Sim4_Fta4"/>
</dbReference>
<dbReference type="Pfam" id="PF13093">
    <property type="entry name" value="FTA4"/>
    <property type="match status" value="1"/>
</dbReference>
<reference evidence="2 3" key="1">
    <citation type="journal article" date="2014" name="BMC Genomics">
        <title>Adaptive genomic structural variation in the grape powdery mildew pathogen, Erysiphe necator.</title>
        <authorList>
            <person name="Jones L."/>
            <person name="Riaz S."/>
            <person name="Morales-Cruz A."/>
            <person name="Amrine K.C."/>
            <person name="McGuire B."/>
            <person name="Gubler W.D."/>
            <person name="Walker M.A."/>
            <person name="Cantu D."/>
        </authorList>
    </citation>
    <scope>NUCLEOTIDE SEQUENCE [LARGE SCALE GENOMIC DNA]</scope>
    <source>
        <strain evidence="3">c</strain>
    </source>
</reference>
<evidence type="ECO:0000256" key="1">
    <source>
        <dbReference type="SAM" id="MobiDB-lite"/>
    </source>
</evidence>
<organism evidence="2 3">
    <name type="scientific">Uncinula necator</name>
    <name type="common">Grape powdery mildew</name>
    <dbReference type="NCBI Taxonomy" id="52586"/>
    <lineage>
        <taxon>Eukaryota</taxon>
        <taxon>Fungi</taxon>
        <taxon>Dikarya</taxon>
        <taxon>Ascomycota</taxon>
        <taxon>Pezizomycotina</taxon>
        <taxon>Leotiomycetes</taxon>
        <taxon>Erysiphales</taxon>
        <taxon>Erysiphaceae</taxon>
        <taxon>Erysiphe</taxon>
    </lineage>
</organism>
<dbReference type="EMBL" id="JNVN01000928">
    <property type="protein sequence ID" value="KHJ34343.1"/>
    <property type="molecule type" value="Genomic_DNA"/>
</dbReference>
<dbReference type="Proteomes" id="UP000030854">
    <property type="component" value="Unassembled WGS sequence"/>
</dbReference>
<gene>
    <name evidence="2" type="ORF">EV44_g2428</name>
</gene>
<dbReference type="AlphaFoldDB" id="A0A0B1P7Y0"/>
<dbReference type="GO" id="GO:0031511">
    <property type="term" value="C:Mis6-Sim4 complex"/>
    <property type="evidence" value="ECO:0007669"/>
    <property type="project" value="InterPro"/>
</dbReference>
<proteinExistence type="predicted"/>